<dbReference type="AlphaFoldDB" id="A0A0A9A188"/>
<reference evidence="2" key="1">
    <citation type="submission" date="2014-09" db="EMBL/GenBank/DDBJ databases">
        <authorList>
            <person name="Magalhaes I.L.F."/>
            <person name="Oliveira U."/>
            <person name="Santos F.R."/>
            <person name="Vidigal T.H.D.A."/>
            <person name="Brescovit A.D."/>
            <person name="Santos A.J."/>
        </authorList>
    </citation>
    <scope>NUCLEOTIDE SEQUENCE</scope>
    <source>
        <tissue evidence="2">Shoot tissue taken approximately 20 cm above the soil surface</tissue>
    </source>
</reference>
<feature type="region of interest" description="Disordered" evidence="1">
    <location>
        <begin position="69"/>
        <end position="123"/>
    </location>
</feature>
<name>A0A0A9A188_ARUDO</name>
<sequence>MKNTRDQSLRYSKLHYEFTTANPSLVRRSNQADYKPVTWPHNQVFIACVVVLQEINAKQQYCKKKKKMATSMDHHIATNTTTKTRPNPSTTQEAQTPNRYHPRASTEAQATIQRTTAPRDHAS</sequence>
<proteinExistence type="predicted"/>
<evidence type="ECO:0000313" key="2">
    <source>
        <dbReference type="EMBL" id="JAD42770.1"/>
    </source>
</evidence>
<protein>
    <submittedName>
        <fullName evidence="2">Uncharacterized protein</fullName>
    </submittedName>
</protein>
<reference evidence="2" key="2">
    <citation type="journal article" date="2015" name="Data Brief">
        <title>Shoot transcriptome of the giant reed, Arundo donax.</title>
        <authorList>
            <person name="Barrero R.A."/>
            <person name="Guerrero F.D."/>
            <person name="Moolhuijzen P."/>
            <person name="Goolsby J.A."/>
            <person name="Tidwell J."/>
            <person name="Bellgard S.E."/>
            <person name="Bellgard M.I."/>
        </authorList>
    </citation>
    <scope>NUCLEOTIDE SEQUENCE</scope>
    <source>
        <tissue evidence="2">Shoot tissue taken approximately 20 cm above the soil surface</tissue>
    </source>
</reference>
<feature type="compositionally biased region" description="Low complexity" evidence="1">
    <location>
        <begin position="78"/>
        <end position="91"/>
    </location>
</feature>
<evidence type="ECO:0000256" key="1">
    <source>
        <dbReference type="SAM" id="MobiDB-lite"/>
    </source>
</evidence>
<feature type="compositionally biased region" description="Polar residues" evidence="1">
    <location>
        <begin position="106"/>
        <end position="116"/>
    </location>
</feature>
<accession>A0A0A9A188</accession>
<dbReference type="EMBL" id="GBRH01255125">
    <property type="protein sequence ID" value="JAD42770.1"/>
    <property type="molecule type" value="Transcribed_RNA"/>
</dbReference>
<organism evidence="2">
    <name type="scientific">Arundo donax</name>
    <name type="common">Giant reed</name>
    <name type="synonym">Donax arundinaceus</name>
    <dbReference type="NCBI Taxonomy" id="35708"/>
    <lineage>
        <taxon>Eukaryota</taxon>
        <taxon>Viridiplantae</taxon>
        <taxon>Streptophyta</taxon>
        <taxon>Embryophyta</taxon>
        <taxon>Tracheophyta</taxon>
        <taxon>Spermatophyta</taxon>
        <taxon>Magnoliopsida</taxon>
        <taxon>Liliopsida</taxon>
        <taxon>Poales</taxon>
        <taxon>Poaceae</taxon>
        <taxon>PACMAD clade</taxon>
        <taxon>Arundinoideae</taxon>
        <taxon>Arundineae</taxon>
        <taxon>Arundo</taxon>
    </lineage>
</organism>